<reference evidence="1" key="1">
    <citation type="journal article" date="2014" name="Int. J. Syst. Evol. Microbiol.">
        <title>Complete genome sequence of Corynebacterium casei LMG S-19264T (=DSM 44701T), isolated from a smear-ripened cheese.</title>
        <authorList>
            <consortium name="US DOE Joint Genome Institute (JGI-PGF)"/>
            <person name="Walter F."/>
            <person name="Albersmeier A."/>
            <person name="Kalinowski J."/>
            <person name="Ruckert C."/>
        </authorList>
    </citation>
    <scope>NUCLEOTIDE SEQUENCE</scope>
    <source>
        <strain evidence="1">JCM 3051</strain>
    </source>
</reference>
<dbReference type="EMBL" id="BMPT01000010">
    <property type="protein sequence ID" value="GGM30573.1"/>
    <property type="molecule type" value="Genomic_DNA"/>
</dbReference>
<organism evidence="1 2">
    <name type="scientific">Promicromonospora citrea</name>
    <dbReference type="NCBI Taxonomy" id="43677"/>
    <lineage>
        <taxon>Bacteria</taxon>
        <taxon>Bacillati</taxon>
        <taxon>Actinomycetota</taxon>
        <taxon>Actinomycetes</taxon>
        <taxon>Micrococcales</taxon>
        <taxon>Promicromonosporaceae</taxon>
        <taxon>Promicromonospora</taxon>
    </lineage>
</organism>
<dbReference type="AlphaFoldDB" id="A0A8H9L6D3"/>
<evidence type="ECO:0000313" key="1">
    <source>
        <dbReference type="EMBL" id="GGM30573.1"/>
    </source>
</evidence>
<keyword evidence="2" id="KW-1185">Reference proteome</keyword>
<reference evidence="1" key="2">
    <citation type="submission" date="2020-09" db="EMBL/GenBank/DDBJ databases">
        <authorList>
            <person name="Sun Q."/>
            <person name="Ohkuma M."/>
        </authorList>
    </citation>
    <scope>NUCLEOTIDE SEQUENCE</scope>
    <source>
        <strain evidence="1">JCM 3051</strain>
    </source>
</reference>
<protein>
    <submittedName>
        <fullName evidence="1">Uncharacterized protein</fullName>
    </submittedName>
</protein>
<dbReference type="Proteomes" id="UP000655589">
    <property type="component" value="Unassembled WGS sequence"/>
</dbReference>
<evidence type="ECO:0000313" key="2">
    <source>
        <dbReference type="Proteomes" id="UP000655589"/>
    </source>
</evidence>
<comment type="caution">
    <text evidence="1">The sequence shown here is derived from an EMBL/GenBank/DDBJ whole genome shotgun (WGS) entry which is preliminary data.</text>
</comment>
<accession>A0A8H9L6D3</accession>
<sequence length="63" mass="7581">MFSSVPPRGDKTTGAVLHRVAAEYLRHQRDTDFQRYYLERADYFEFFGRAAPQLTRWALRWID</sequence>
<proteinExistence type="predicted"/>
<name>A0A8H9L6D3_9MICO</name>
<gene>
    <name evidence="1" type="ORF">GCM10010102_27460</name>
</gene>